<feature type="signal peptide" evidence="2">
    <location>
        <begin position="1"/>
        <end position="21"/>
    </location>
</feature>
<evidence type="ECO:0008006" key="5">
    <source>
        <dbReference type="Google" id="ProtNLM"/>
    </source>
</evidence>
<sequence>MKKPFILFIVLIFAVSFTADAQCAMCRAVLETEDGQGAAKGINDGIVYLMAIPYLLMAGIGYAMYLKFFRTKK</sequence>
<gene>
    <name evidence="3" type="ORF">FNB79_02725</name>
</gene>
<accession>A0A516GN57</accession>
<proteinExistence type="predicted"/>
<keyword evidence="4" id="KW-1185">Reference proteome</keyword>
<evidence type="ECO:0000313" key="3">
    <source>
        <dbReference type="EMBL" id="QDO92933.1"/>
    </source>
</evidence>
<keyword evidence="1" id="KW-0812">Transmembrane</keyword>
<dbReference type="EMBL" id="CP041637">
    <property type="protein sequence ID" value="QDO92933.1"/>
    <property type="molecule type" value="Genomic_DNA"/>
</dbReference>
<keyword evidence="2" id="KW-0732">Signal</keyword>
<evidence type="ECO:0000256" key="1">
    <source>
        <dbReference type="SAM" id="Phobius"/>
    </source>
</evidence>
<protein>
    <recommendedName>
        <fullName evidence="5">DUF4134 domain-containing protein</fullName>
    </recommendedName>
</protein>
<dbReference type="AlphaFoldDB" id="A0A516GN57"/>
<feature type="transmembrane region" description="Helical" evidence="1">
    <location>
        <begin position="45"/>
        <end position="65"/>
    </location>
</feature>
<keyword evidence="1" id="KW-1133">Transmembrane helix</keyword>
<name>A0A516GN57_9FLAO</name>
<evidence type="ECO:0000256" key="2">
    <source>
        <dbReference type="SAM" id="SignalP"/>
    </source>
</evidence>
<evidence type="ECO:0000313" key="4">
    <source>
        <dbReference type="Proteomes" id="UP000319209"/>
    </source>
</evidence>
<dbReference type="KEGG" id="fop:FNB79_02725"/>
<dbReference type="RefSeq" id="WP_143379840.1">
    <property type="nucleotide sequence ID" value="NZ_CP041637.1"/>
</dbReference>
<dbReference type="OrthoDB" id="678747at2"/>
<dbReference type="Proteomes" id="UP000319209">
    <property type="component" value="Chromosome"/>
</dbReference>
<organism evidence="3 4">
    <name type="scientific">Formosa sediminum</name>
    <dbReference type="NCBI Taxonomy" id="2594004"/>
    <lineage>
        <taxon>Bacteria</taxon>
        <taxon>Pseudomonadati</taxon>
        <taxon>Bacteroidota</taxon>
        <taxon>Flavobacteriia</taxon>
        <taxon>Flavobacteriales</taxon>
        <taxon>Flavobacteriaceae</taxon>
        <taxon>Formosa</taxon>
    </lineage>
</organism>
<reference evidence="3 4" key="1">
    <citation type="submission" date="2019-07" db="EMBL/GenBank/DDBJ databases">
        <title>Genome sequencing for Formosa sp. PS13.</title>
        <authorList>
            <person name="Park S.-J."/>
        </authorList>
    </citation>
    <scope>NUCLEOTIDE SEQUENCE [LARGE SCALE GENOMIC DNA]</scope>
    <source>
        <strain evidence="3 4">PS13</strain>
    </source>
</reference>
<feature type="chain" id="PRO_5021744766" description="DUF4134 domain-containing protein" evidence="2">
    <location>
        <begin position="22"/>
        <end position="73"/>
    </location>
</feature>
<keyword evidence="1" id="KW-0472">Membrane</keyword>